<reference evidence="2 3" key="1">
    <citation type="journal article" date="2018" name="Nat. Ecol. Evol.">
        <title>Pezizomycetes genomes reveal the molecular basis of ectomycorrhizal truffle lifestyle.</title>
        <authorList>
            <person name="Murat C."/>
            <person name="Payen T."/>
            <person name="Noel B."/>
            <person name="Kuo A."/>
            <person name="Morin E."/>
            <person name="Chen J."/>
            <person name="Kohler A."/>
            <person name="Krizsan K."/>
            <person name="Balestrini R."/>
            <person name="Da Silva C."/>
            <person name="Montanini B."/>
            <person name="Hainaut M."/>
            <person name="Levati E."/>
            <person name="Barry K.W."/>
            <person name="Belfiori B."/>
            <person name="Cichocki N."/>
            <person name="Clum A."/>
            <person name="Dockter R.B."/>
            <person name="Fauchery L."/>
            <person name="Guy J."/>
            <person name="Iotti M."/>
            <person name="Le Tacon F."/>
            <person name="Lindquist E.A."/>
            <person name="Lipzen A."/>
            <person name="Malagnac F."/>
            <person name="Mello A."/>
            <person name="Molinier V."/>
            <person name="Miyauchi S."/>
            <person name="Poulain J."/>
            <person name="Riccioni C."/>
            <person name="Rubini A."/>
            <person name="Sitrit Y."/>
            <person name="Splivallo R."/>
            <person name="Traeger S."/>
            <person name="Wang M."/>
            <person name="Zifcakova L."/>
            <person name="Wipf D."/>
            <person name="Zambonelli A."/>
            <person name="Paolocci F."/>
            <person name="Nowrousian M."/>
            <person name="Ottonello S."/>
            <person name="Baldrian P."/>
            <person name="Spatafora J.W."/>
            <person name="Henrissat B."/>
            <person name="Nagy L.G."/>
            <person name="Aury J.M."/>
            <person name="Wincker P."/>
            <person name="Grigoriev I.V."/>
            <person name="Bonfante P."/>
            <person name="Martin F.M."/>
        </authorList>
    </citation>
    <scope>NUCLEOTIDE SEQUENCE [LARGE SCALE GENOMIC DNA]</scope>
    <source>
        <strain evidence="2 3">CCBAS932</strain>
    </source>
</reference>
<keyword evidence="1" id="KW-1133">Transmembrane helix</keyword>
<keyword evidence="3" id="KW-1185">Reference proteome</keyword>
<accession>A0A3N4KEP0</accession>
<evidence type="ECO:0000313" key="3">
    <source>
        <dbReference type="Proteomes" id="UP000277580"/>
    </source>
</evidence>
<keyword evidence="1" id="KW-0472">Membrane</keyword>
<keyword evidence="1" id="KW-0812">Transmembrane</keyword>
<gene>
    <name evidence="2" type="ORF">P167DRAFT_385970</name>
</gene>
<protein>
    <submittedName>
        <fullName evidence="2">Uncharacterized protein</fullName>
    </submittedName>
</protein>
<proteinExistence type="predicted"/>
<dbReference type="EMBL" id="ML119174">
    <property type="protein sequence ID" value="RPB07812.1"/>
    <property type="molecule type" value="Genomic_DNA"/>
</dbReference>
<dbReference type="InParanoid" id="A0A3N4KEP0"/>
<feature type="transmembrane region" description="Helical" evidence="1">
    <location>
        <begin position="192"/>
        <end position="215"/>
    </location>
</feature>
<dbReference type="AlphaFoldDB" id="A0A3N4KEP0"/>
<organism evidence="2 3">
    <name type="scientific">Morchella conica CCBAS932</name>
    <dbReference type="NCBI Taxonomy" id="1392247"/>
    <lineage>
        <taxon>Eukaryota</taxon>
        <taxon>Fungi</taxon>
        <taxon>Dikarya</taxon>
        <taxon>Ascomycota</taxon>
        <taxon>Pezizomycotina</taxon>
        <taxon>Pezizomycetes</taxon>
        <taxon>Pezizales</taxon>
        <taxon>Morchellaceae</taxon>
        <taxon>Morchella</taxon>
    </lineage>
</organism>
<name>A0A3N4KEP0_9PEZI</name>
<dbReference type="Proteomes" id="UP000277580">
    <property type="component" value="Unassembled WGS sequence"/>
</dbReference>
<evidence type="ECO:0000256" key="1">
    <source>
        <dbReference type="SAM" id="Phobius"/>
    </source>
</evidence>
<sequence length="223" mass="23875">MESSWAWAARVGAAVVRRSFAMRGVGAKGEGRVARRMRLEFWEVRRRWMVIVVDIVVVGVGGVWRVMVMGRVERGASVVKSVGGGGGGDESAASLAVRRRRETAFLSVGRRGGSGRRAAQKMVVGGRVSAICGWQYLFLGDSCGDVEMRCGSIGVWAALRLRVKRLYPAATPDMAALGRGACGGGGIGNWEVSVLCCVVLCCVVLCCVCVCLCCVRGQWVDRK</sequence>
<evidence type="ECO:0000313" key="2">
    <source>
        <dbReference type="EMBL" id="RPB07812.1"/>
    </source>
</evidence>
<feature type="transmembrane region" description="Helical" evidence="1">
    <location>
        <begin position="48"/>
        <end position="67"/>
    </location>
</feature>